<proteinExistence type="predicted"/>
<gene>
    <name evidence="1" type="ORF">SFRICE_036148</name>
</gene>
<name>A0A2H1WYY0_SPOFR</name>
<reference evidence="1" key="1">
    <citation type="submission" date="2016-07" db="EMBL/GenBank/DDBJ databases">
        <authorList>
            <person name="Bretaudeau A."/>
        </authorList>
    </citation>
    <scope>NUCLEOTIDE SEQUENCE</scope>
    <source>
        <strain evidence="1">Rice</strain>
        <tissue evidence="1">Whole body</tissue>
    </source>
</reference>
<protein>
    <submittedName>
        <fullName evidence="1">SFRICE_036148</fullName>
    </submittedName>
</protein>
<organism evidence="1">
    <name type="scientific">Spodoptera frugiperda</name>
    <name type="common">Fall armyworm</name>
    <dbReference type="NCBI Taxonomy" id="7108"/>
    <lineage>
        <taxon>Eukaryota</taxon>
        <taxon>Metazoa</taxon>
        <taxon>Ecdysozoa</taxon>
        <taxon>Arthropoda</taxon>
        <taxon>Hexapoda</taxon>
        <taxon>Insecta</taxon>
        <taxon>Pterygota</taxon>
        <taxon>Neoptera</taxon>
        <taxon>Endopterygota</taxon>
        <taxon>Lepidoptera</taxon>
        <taxon>Glossata</taxon>
        <taxon>Ditrysia</taxon>
        <taxon>Noctuoidea</taxon>
        <taxon>Noctuidae</taxon>
        <taxon>Amphipyrinae</taxon>
        <taxon>Spodoptera</taxon>
    </lineage>
</organism>
<dbReference type="EMBL" id="ODYU01012092">
    <property type="protein sequence ID" value="SOQ58207.1"/>
    <property type="molecule type" value="Genomic_DNA"/>
</dbReference>
<sequence>MQIFLEAVKERHKWRNLKILFSPVVTGGAPVYLTTPCIHRADHFIMWECHASAQMGWLDRSDTTASQKTDAMCRPCQKRYKCVAEVLGVRNLRVVGEPGIANIGKRGNWASMNLTYTITRGRHDISQSTVCEEESLCDMKLSATIS</sequence>
<evidence type="ECO:0000313" key="1">
    <source>
        <dbReference type="EMBL" id="SOQ58207.1"/>
    </source>
</evidence>
<dbReference type="AlphaFoldDB" id="A0A2H1WYY0"/>
<accession>A0A2H1WYY0</accession>